<dbReference type="Proteomes" id="UP001519287">
    <property type="component" value="Unassembled WGS sequence"/>
</dbReference>
<accession>A0ABS4J125</accession>
<name>A0ABS4J125_9BACL</name>
<dbReference type="InterPro" id="IPR054331">
    <property type="entry name" value="LiaF_TM"/>
</dbReference>
<feature type="domain" description="LiaF transmembrane" evidence="2">
    <location>
        <begin position="10"/>
        <end position="94"/>
    </location>
</feature>
<comment type="caution">
    <text evidence="3">The sequence shown here is derived from an EMBL/GenBank/DDBJ whole genome shotgun (WGS) entry which is preliminary data.</text>
</comment>
<gene>
    <name evidence="3" type="ORF">J2Z66_004573</name>
</gene>
<evidence type="ECO:0000313" key="3">
    <source>
        <dbReference type="EMBL" id="MBP1992956.1"/>
    </source>
</evidence>
<feature type="transmembrane region" description="Helical" evidence="1">
    <location>
        <begin position="7"/>
        <end position="25"/>
    </location>
</feature>
<dbReference type="EMBL" id="JAGGLB010000016">
    <property type="protein sequence ID" value="MBP1992956.1"/>
    <property type="molecule type" value="Genomic_DNA"/>
</dbReference>
<proteinExistence type="predicted"/>
<reference evidence="3 4" key="1">
    <citation type="submission" date="2021-03" db="EMBL/GenBank/DDBJ databases">
        <title>Genomic Encyclopedia of Type Strains, Phase IV (KMG-IV): sequencing the most valuable type-strain genomes for metagenomic binning, comparative biology and taxonomic classification.</title>
        <authorList>
            <person name="Goeker M."/>
        </authorList>
    </citation>
    <scope>NUCLEOTIDE SEQUENCE [LARGE SCALE GENOMIC DNA]</scope>
    <source>
        <strain evidence="3 4">DSM 26048</strain>
    </source>
</reference>
<evidence type="ECO:0000256" key="1">
    <source>
        <dbReference type="SAM" id="Phobius"/>
    </source>
</evidence>
<dbReference type="Pfam" id="PF22570">
    <property type="entry name" value="LiaF-TM"/>
    <property type="match status" value="1"/>
</dbReference>
<protein>
    <submittedName>
        <fullName evidence="3">Membrane protein</fullName>
    </submittedName>
</protein>
<feature type="transmembrane region" description="Helical" evidence="1">
    <location>
        <begin position="31"/>
        <end position="48"/>
    </location>
</feature>
<keyword evidence="1" id="KW-1133">Transmembrane helix</keyword>
<sequence>MSINKKSGLALLLIFFGTFVLFRSFGFHFDLMGYVVPIAIAGLGYVGIKNGKKVGWFFAIFGLLLLSFKLSWLFSIVFAVLLIGFGVSMIKKQSPSNTQDW</sequence>
<organism evidence="3 4">
    <name type="scientific">Paenibacillus eucommiae</name>
    <dbReference type="NCBI Taxonomy" id="1355755"/>
    <lineage>
        <taxon>Bacteria</taxon>
        <taxon>Bacillati</taxon>
        <taxon>Bacillota</taxon>
        <taxon>Bacilli</taxon>
        <taxon>Bacillales</taxon>
        <taxon>Paenibacillaceae</taxon>
        <taxon>Paenibacillus</taxon>
    </lineage>
</organism>
<dbReference type="RefSeq" id="WP_209974420.1">
    <property type="nucleotide sequence ID" value="NZ_JAGGLB010000016.1"/>
</dbReference>
<keyword evidence="1" id="KW-0812">Transmembrane</keyword>
<feature type="transmembrane region" description="Helical" evidence="1">
    <location>
        <begin position="55"/>
        <end position="85"/>
    </location>
</feature>
<evidence type="ECO:0000259" key="2">
    <source>
        <dbReference type="Pfam" id="PF22570"/>
    </source>
</evidence>
<keyword evidence="1" id="KW-0472">Membrane</keyword>
<evidence type="ECO:0000313" key="4">
    <source>
        <dbReference type="Proteomes" id="UP001519287"/>
    </source>
</evidence>
<keyword evidence="4" id="KW-1185">Reference proteome</keyword>